<keyword evidence="12" id="KW-1185">Reference proteome</keyword>
<dbReference type="EMBL" id="CAJVAP010000001">
    <property type="protein sequence ID" value="CAG7596782.1"/>
    <property type="molecule type" value="Genomic_DNA"/>
</dbReference>
<dbReference type="RefSeq" id="WP_218113736.1">
    <property type="nucleotide sequence ID" value="NZ_CAJVAP010000001.1"/>
</dbReference>
<dbReference type="GO" id="GO:0051301">
    <property type="term" value="P:cell division"/>
    <property type="evidence" value="ECO:0007669"/>
    <property type="project" value="UniProtKB-KW"/>
</dbReference>
<keyword evidence="5 9" id="KW-1133">Transmembrane helix</keyword>
<evidence type="ECO:0000313" key="11">
    <source>
        <dbReference type="EMBL" id="CAG7596782.1"/>
    </source>
</evidence>
<keyword evidence="4" id="KW-0547">Nucleotide-binding</keyword>
<dbReference type="GO" id="GO:0005525">
    <property type="term" value="F:GTP binding"/>
    <property type="evidence" value="ECO:0007669"/>
    <property type="project" value="UniProtKB-KW"/>
</dbReference>
<dbReference type="PROSITE" id="PS00300">
    <property type="entry name" value="SRP54"/>
    <property type="match status" value="1"/>
</dbReference>
<dbReference type="InterPro" id="IPR050487">
    <property type="entry name" value="FtsQ_DivIB"/>
</dbReference>
<accession>A0A916NF55</accession>
<evidence type="ECO:0000259" key="10">
    <source>
        <dbReference type="PROSITE" id="PS00300"/>
    </source>
</evidence>
<dbReference type="AlphaFoldDB" id="A0A916NF55"/>
<evidence type="ECO:0000256" key="4">
    <source>
        <dbReference type="ARBA" id="ARBA00022741"/>
    </source>
</evidence>
<dbReference type="InterPro" id="IPR000897">
    <property type="entry name" value="SRP54_GTPase_dom"/>
</dbReference>
<keyword evidence="7" id="KW-0131">Cell cycle</keyword>
<protein>
    <submittedName>
        <fullName evidence="11">Cell division protein FtsQ</fullName>
    </submittedName>
</protein>
<evidence type="ECO:0000313" key="12">
    <source>
        <dbReference type="Proteomes" id="UP000693892"/>
    </source>
</evidence>
<dbReference type="PANTHER" id="PTHR37820">
    <property type="entry name" value="CELL DIVISION PROTEIN DIVIB"/>
    <property type="match status" value="1"/>
</dbReference>
<organism evidence="11 12">
    <name type="scientific">Leucobacter soli</name>
    <dbReference type="NCBI Taxonomy" id="2812850"/>
    <lineage>
        <taxon>Bacteria</taxon>
        <taxon>Bacillati</taxon>
        <taxon>Actinomycetota</taxon>
        <taxon>Actinomycetes</taxon>
        <taxon>Micrococcales</taxon>
        <taxon>Microbacteriaceae</taxon>
        <taxon>Leucobacter</taxon>
    </lineage>
</organism>
<gene>
    <name evidence="11" type="primary">ftsQ</name>
    <name evidence="11" type="ORF">LEUCIP111803_00102</name>
</gene>
<dbReference type="InterPro" id="IPR013685">
    <property type="entry name" value="POTRA_FtsQ_type"/>
</dbReference>
<keyword evidence="6" id="KW-0342">GTP-binding</keyword>
<feature type="region of interest" description="Disordered" evidence="8">
    <location>
        <begin position="1"/>
        <end position="97"/>
    </location>
</feature>
<feature type="compositionally biased region" description="Basic residues" evidence="8">
    <location>
        <begin position="79"/>
        <end position="88"/>
    </location>
</feature>
<feature type="transmembrane region" description="Helical" evidence="9">
    <location>
        <begin position="110"/>
        <end position="131"/>
    </location>
</feature>
<dbReference type="GO" id="GO:0006614">
    <property type="term" value="P:SRP-dependent cotranslational protein targeting to membrane"/>
    <property type="evidence" value="ECO:0007669"/>
    <property type="project" value="InterPro"/>
</dbReference>
<evidence type="ECO:0000256" key="7">
    <source>
        <dbReference type="ARBA" id="ARBA00023306"/>
    </source>
</evidence>
<evidence type="ECO:0000256" key="3">
    <source>
        <dbReference type="ARBA" id="ARBA00022692"/>
    </source>
</evidence>
<dbReference type="Pfam" id="PF08478">
    <property type="entry name" value="POTRA_1"/>
    <property type="match status" value="1"/>
</dbReference>
<keyword evidence="9" id="KW-0472">Membrane</keyword>
<reference evidence="11" key="1">
    <citation type="submission" date="2021-06" db="EMBL/GenBank/DDBJ databases">
        <authorList>
            <person name="Criscuolo A."/>
        </authorList>
    </citation>
    <scope>NUCLEOTIDE SEQUENCE</scope>
    <source>
        <strain evidence="11">CIP111803</strain>
    </source>
</reference>
<keyword evidence="3 9" id="KW-0812">Transmembrane</keyword>
<dbReference type="PANTHER" id="PTHR37820:SF1">
    <property type="entry name" value="CELL DIVISION PROTEIN FTSQ"/>
    <property type="match status" value="1"/>
</dbReference>
<evidence type="ECO:0000256" key="5">
    <source>
        <dbReference type="ARBA" id="ARBA00022989"/>
    </source>
</evidence>
<dbReference type="Proteomes" id="UP000693892">
    <property type="component" value="Unassembled WGS sequence"/>
</dbReference>
<evidence type="ECO:0000256" key="2">
    <source>
        <dbReference type="ARBA" id="ARBA00022618"/>
    </source>
</evidence>
<proteinExistence type="predicted"/>
<evidence type="ECO:0000256" key="6">
    <source>
        <dbReference type="ARBA" id="ARBA00023134"/>
    </source>
</evidence>
<name>A0A916NF55_9MICO</name>
<dbReference type="GO" id="GO:0005886">
    <property type="term" value="C:plasma membrane"/>
    <property type="evidence" value="ECO:0007669"/>
    <property type="project" value="TreeGrafter"/>
</dbReference>
<feature type="domain" description="SRP54-type proteins GTP-binding" evidence="10">
    <location>
        <begin position="164"/>
        <end position="177"/>
    </location>
</feature>
<sequence>MRRPGGFDGGAGGLGGDARNPGPKAGPDPGSAGASEPDAPTSIAPGPGALESDAAEPEAPVPGALERRGKSAADPVRAARQRLKRARRSVRDRERRERRRFTAHLRRRRVNWLVAGGAVAALAVFVAVGVLSPLTAVREIRVVGASKIDPDALQPALERFTGVPLALVGDGEVHRALEPFPLIQRYSIERIPPHTLLIRIEERDAVIAVKRGDRFELRDPAGVLVDRTDGRPKGVPLASGRVKDPSTPAFAAAARIVRDLPDDIRRKLVGVSASSAQDVTFELTGGRSVVWGEPAETQRKAVVLRAMLKSVKSASRIDVSSPDTPVFT</sequence>
<comment type="caution">
    <text evidence="11">The sequence shown here is derived from an EMBL/GenBank/DDBJ whole genome shotgun (WGS) entry which is preliminary data.</text>
</comment>
<keyword evidence="2 11" id="KW-0132">Cell division</keyword>
<keyword evidence="1" id="KW-1003">Cell membrane</keyword>
<evidence type="ECO:0000256" key="8">
    <source>
        <dbReference type="SAM" id="MobiDB-lite"/>
    </source>
</evidence>
<evidence type="ECO:0000256" key="1">
    <source>
        <dbReference type="ARBA" id="ARBA00022475"/>
    </source>
</evidence>
<evidence type="ECO:0000256" key="9">
    <source>
        <dbReference type="SAM" id="Phobius"/>
    </source>
</evidence>
<feature type="compositionally biased region" description="Gly residues" evidence="8">
    <location>
        <begin position="1"/>
        <end position="16"/>
    </location>
</feature>